<keyword evidence="2" id="KW-1185">Reference proteome</keyword>
<evidence type="ECO:0000313" key="2">
    <source>
        <dbReference type="Proteomes" id="UP001198701"/>
    </source>
</evidence>
<gene>
    <name evidence="1" type="ORF">LMJ30_16245</name>
</gene>
<evidence type="ECO:0000313" key="1">
    <source>
        <dbReference type="EMBL" id="MCC6072498.1"/>
    </source>
</evidence>
<comment type="caution">
    <text evidence="1">The sequence shown here is derived from an EMBL/GenBank/DDBJ whole genome shotgun (WGS) entry which is preliminary data.</text>
</comment>
<sequence length="47" mass="4804">MNITLVLRALALLAFVAASTAVIVKPELIGGARASQMHHAVVALAHG</sequence>
<reference evidence="1 2" key="1">
    <citation type="submission" date="2021-11" db="EMBL/GenBank/DDBJ databases">
        <authorList>
            <person name="Huq M.A."/>
        </authorList>
    </citation>
    <scope>NUCLEOTIDE SEQUENCE [LARGE SCALE GENOMIC DNA]</scope>
    <source>
        <strain evidence="1 2">MAHUQ-52</strain>
    </source>
</reference>
<dbReference type="Proteomes" id="UP001198701">
    <property type="component" value="Unassembled WGS sequence"/>
</dbReference>
<dbReference type="EMBL" id="JAJHPV010000014">
    <property type="protein sequence ID" value="MCC6072498.1"/>
    <property type="molecule type" value="Genomic_DNA"/>
</dbReference>
<organism evidence="1 2">
    <name type="scientific">Massilia agrisoli</name>
    <dbReference type="NCBI Taxonomy" id="2892444"/>
    <lineage>
        <taxon>Bacteria</taxon>
        <taxon>Pseudomonadati</taxon>
        <taxon>Pseudomonadota</taxon>
        <taxon>Betaproteobacteria</taxon>
        <taxon>Burkholderiales</taxon>
        <taxon>Oxalobacteraceae</taxon>
        <taxon>Telluria group</taxon>
        <taxon>Massilia</taxon>
    </lineage>
</organism>
<protein>
    <submittedName>
        <fullName evidence="1">Uncharacterized protein</fullName>
    </submittedName>
</protein>
<dbReference type="RefSeq" id="WP_229433379.1">
    <property type="nucleotide sequence ID" value="NZ_JAJHPV010000014.1"/>
</dbReference>
<name>A0ABS8IX73_9BURK</name>
<proteinExistence type="predicted"/>
<accession>A0ABS8IX73</accession>